<dbReference type="InterPro" id="IPR032567">
    <property type="entry name" value="RTL1-rel"/>
</dbReference>
<dbReference type="SUPFAM" id="SSF56672">
    <property type="entry name" value="DNA/RNA polymerases"/>
    <property type="match status" value="1"/>
</dbReference>
<dbReference type="PANTHER" id="PTHR15503">
    <property type="entry name" value="LDOC1 RELATED"/>
    <property type="match status" value="1"/>
</dbReference>
<dbReference type="RefSeq" id="XP_020082145.1">
    <property type="nucleotide sequence ID" value="XM_020226556.1"/>
</dbReference>
<protein>
    <submittedName>
        <fullName evidence="3">Uncharacterized protein LOC109705769</fullName>
    </submittedName>
</protein>
<proteinExistence type="predicted"/>
<feature type="region of interest" description="Disordered" evidence="1">
    <location>
        <begin position="1"/>
        <end position="22"/>
    </location>
</feature>
<keyword evidence="2" id="KW-1185">Reference proteome</keyword>
<dbReference type="Gene3D" id="3.10.10.10">
    <property type="entry name" value="HIV Type 1 Reverse Transcriptase, subunit A, domain 1"/>
    <property type="match status" value="1"/>
</dbReference>
<dbReference type="Pfam" id="PF08284">
    <property type="entry name" value="RVP_2"/>
    <property type="match status" value="1"/>
</dbReference>
<name>A0A6P5ELA6_ANACO</name>
<dbReference type="SUPFAM" id="SSF50630">
    <property type="entry name" value="Acid proteases"/>
    <property type="match status" value="1"/>
</dbReference>
<gene>
    <name evidence="3" type="primary">LOC109705769</name>
</gene>
<dbReference type="Gene3D" id="2.40.70.10">
    <property type="entry name" value="Acid Proteases"/>
    <property type="match status" value="1"/>
</dbReference>
<dbReference type="GO" id="GO:0006508">
    <property type="term" value="P:proteolysis"/>
    <property type="evidence" value="ECO:0007669"/>
    <property type="project" value="InterPro"/>
</dbReference>
<evidence type="ECO:0000313" key="2">
    <source>
        <dbReference type="Proteomes" id="UP000515123"/>
    </source>
</evidence>
<dbReference type="Proteomes" id="UP000515123">
    <property type="component" value="Unplaced"/>
</dbReference>
<dbReference type="AlphaFoldDB" id="A0A6P5ELA6"/>
<dbReference type="PROSITE" id="PS00141">
    <property type="entry name" value="ASP_PROTEASE"/>
    <property type="match status" value="1"/>
</dbReference>
<dbReference type="PANTHER" id="PTHR15503:SF45">
    <property type="entry name" value="RNA-DIRECTED DNA POLYMERASE HOMOLOG"/>
    <property type="match status" value="1"/>
</dbReference>
<dbReference type="InterPro" id="IPR001969">
    <property type="entry name" value="Aspartic_peptidase_AS"/>
</dbReference>
<evidence type="ECO:0000313" key="3">
    <source>
        <dbReference type="RefSeq" id="XP_020082145.1"/>
    </source>
</evidence>
<dbReference type="OrthoDB" id="782414at2759"/>
<dbReference type="CDD" id="cd00303">
    <property type="entry name" value="retropepsin_like"/>
    <property type="match status" value="1"/>
</dbReference>
<dbReference type="GeneID" id="109705769"/>
<dbReference type="InterPro" id="IPR021109">
    <property type="entry name" value="Peptidase_aspartic_dom_sf"/>
</dbReference>
<sequence>MSAGRSSVLRQPEGSRAAPSGRVFTTQVEEPAVPDDVVAGTVLIKGTRARALFDTGASHSFIGASFARPHGIEVLYSPDYWWVNAPEHSFSVHEECKACPVQIGEWIMLADFLVLNQMWGYDVILGINWLSKYYAVIDCESKVITFREPNQEEVVYHACKSSRFAVTVSASRTRKMIKGGCVAYLATMVETQRKPPMLGDIRVAREFPDVFSTELLGLPPDREIEFVIDLVPGTTPVSKALYRMAPAELVELKAQLQDLLDKGFAKQSSSVGAEFCTFPDILEGRGQWSDP</sequence>
<organism evidence="2 3">
    <name type="scientific">Ananas comosus</name>
    <name type="common">Pineapple</name>
    <name type="synonym">Ananas ananas</name>
    <dbReference type="NCBI Taxonomy" id="4615"/>
    <lineage>
        <taxon>Eukaryota</taxon>
        <taxon>Viridiplantae</taxon>
        <taxon>Streptophyta</taxon>
        <taxon>Embryophyta</taxon>
        <taxon>Tracheophyta</taxon>
        <taxon>Spermatophyta</taxon>
        <taxon>Magnoliopsida</taxon>
        <taxon>Liliopsida</taxon>
        <taxon>Poales</taxon>
        <taxon>Bromeliaceae</taxon>
        <taxon>Bromelioideae</taxon>
        <taxon>Ananas</taxon>
    </lineage>
</organism>
<reference evidence="2" key="1">
    <citation type="journal article" date="2015" name="Nat. Genet.">
        <title>The pineapple genome and the evolution of CAM photosynthesis.</title>
        <authorList>
            <person name="Ming R."/>
            <person name="VanBuren R."/>
            <person name="Wai C.M."/>
            <person name="Tang H."/>
            <person name="Schatz M.C."/>
            <person name="Bowers J.E."/>
            <person name="Lyons E."/>
            <person name="Wang M.L."/>
            <person name="Chen J."/>
            <person name="Biggers E."/>
            <person name="Zhang J."/>
            <person name="Huang L."/>
            <person name="Zhang L."/>
            <person name="Miao W."/>
            <person name="Zhang J."/>
            <person name="Ye Z."/>
            <person name="Miao C."/>
            <person name="Lin Z."/>
            <person name="Wang H."/>
            <person name="Zhou H."/>
            <person name="Yim W.C."/>
            <person name="Priest H.D."/>
            <person name="Zheng C."/>
            <person name="Woodhouse M."/>
            <person name="Edger P.P."/>
            <person name="Guyot R."/>
            <person name="Guo H.B."/>
            <person name="Guo H."/>
            <person name="Zheng G."/>
            <person name="Singh R."/>
            <person name="Sharma A."/>
            <person name="Min X."/>
            <person name="Zheng Y."/>
            <person name="Lee H."/>
            <person name="Gurtowski J."/>
            <person name="Sedlazeck F.J."/>
            <person name="Harkess A."/>
            <person name="McKain M.R."/>
            <person name="Liao Z."/>
            <person name="Fang J."/>
            <person name="Liu J."/>
            <person name="Zhang X."/>
            <person name="Zhang Q."/>
            <person name="Hu W."/>
            <person name="Qin Y."/>
            <person name="Wang K."/>
            <person name="Chen L.Y."/>
            <person name="Shirley N."/>
            <person name="Lin Y.R."/>
            <person name="Liu L.Y."/>
            <person name="Hernandez A.G."/>
            <person name="Wright C.L."/>
            <person name="Bulone V."/>
            <person name="Tuskan G.A."/>
            <person name="Heath K."/>
            <person name="Zee F."/>
            <person name="Moore P.H."/>
            <person name="Sunkar R."/>
            <person name="Leebens-Mack J.H."/>
            <person name="Mockler T."/>
            <person name="Bennetzen J.L."/>
            <person name="Freeling M."/>
            <person name="Sankoff D."/>
            <person name="Paterson A.H."/>
            <person name="Zhu X."/>
            <person name="Yang X."/>
            <person name="Smith J.A."/>
            <person name="Cushman J.C."/>
            <person name="Paull R.E."/>
            <person name="Yu Q."/>
        </authorList>
    </citation>
    <scope>NUCLEOTIDE SEQUENCE [LARGE SCALE GENOMIC DNA]</scope>
    <source>
        <strain evidence="2">cv. F153</strain>
    </source>
</reference>
<reference evidence="3" key="2">
    <citation type="submission" date="2025-08" db="UniProtKB">
        <authorList>
            <consortium name="RefSeq"/>
        </authorList>
    </citation>
    <scope>IDENTIFICATION</scope>
    <source>
        <tissue evidence="3">Leaf</tissue>
    </source>
</reference>
<accession>A0A6P5ELA6</accession>
<dbReference type="GO" id="GO:0004190">
    <property type="term" value="F:aspartic-type endopeptidase activity"/>
    <property type="evidence" value="ECO:0007669"/>
    <property type="project" value="InterPro"/>
</dbReference>
<dbReference type="InterPro" id="IPR043502">
    <property type="entry name" value="DNA/RNA_pol_sf"/>
</dbReference>
<evidence type="ECO:0000256" key="1">
    <source>
        <dbReference type="SAM" id="MobiDB-lite"/>
    </source>
</evidence>